<sequence>MAEDQEEIIIIEESDAAGVEKTAADTSEASSKKPSPFKNKRLIIVVSGILLLLLLIGGGLMFFLGHSAEAVKPFEQPIAEKTTASEENVIEPSQLENMIERANYLYANGNATEALKLYEKIALYSEAISQYNLGVVQLKEGEHKAALENFKRSIANSENRCVSAINAAVCCLNLKREKDFNTYITMAQSYLPQESGSPMYSYYYALINYYKGNYLEALSALKNPTTEEYQTTQNKLRAKISAMFGSFNDAISALENPLQEEDSFSLGLMYANLGDIPSATKYLHDAIMQNDKPIEEKLALGYVYLKSGMQESGSKLIKEMSDQYPDQVYTPYPIRVLLKPSLYDPDEIQRLYRDSKHDNRLKIYQSIFYFAPYKIFNADQTLRYIQKGNANIYIDDIASAKEYLQTSTQASSVDYGIALSIQKALKFRLRDANQQLSALLKRNPQHSILHYNLALTYAQLGDMTKAYEHFLRSYHLDANNYMSGIFALMSSEMIGKSNPKLTSILKDNLSQEPNKEEFVLYRAMLDITQNNIPNASKWLENSYKERPLYLALEVDIAREMGQMELARKQAKRLSALQPNDILPHLMVIETQFSDLKPKAYAVSAINYLKKQSFHYDDLYFGPQLTRDKAILMSAMTGQLTPFIQRLETRLQTTTDHTADIMGALAQAYFYNKDYEKSYTLYNQLIDTHKIRDEKTLFMGAYASIGAEHYENAIALLELSKLKNPAYLETRYALGLLYMQIQNNPAAVIQLAKMGNTGFISRYFDFEIDTEKLATEPQKYHPL</sequence>
<evidence type="ECO:0008006" key="7">
    <source>
        <dbReference type="Google" id="ProtNLM"/>
    </source>
</evidence>
<dbReference type="SUPFAM" id="SSF81901">
    <property type="entry name" value="HCP-like"/>
    <property type="match status" value="1"/>
</dbReference>
<keyword evidence="1" id="KW-0677">Repeat</keyword>
<dbReference type="RefSeq" id="WP_303662937.1">
    <property type="nucleotide sequence ID" value="NZ_DLUI01000069.1"/>
</dbReference>
<accession>A0A2D3WE17</accession>
<dbReference type="Proteomes" id="UP000228859">
    <property type="component" value="Unassembled WGS sequence"/>
</dbReference>
<feature type="transmembrane region" description="Helical" evidence="4">
    <location>
        <begin position="42"/>
        <end position="64"/>
    </location>
</feature>
<keyword evidence="4" id="KW-0812">Transmembrane</keyword>
<evidence type="ECO:0000256" key="4">
    <source>
        <dbReference type="SAM" id="Phobius"/>
    </source>
</evidence>
<keyword evidence="4" id="KW-1133">Transmembrane helix</keyword>
<dbReference type="Pfam" id="PF13432">
    <property type="entry name" value="TPR_16"/>
    <property type="match status" value="2"/>
</dbReference>
<feature type="repeat" description="TPR" evidence="3">
    <location>
        <begin position="127"/>
        <end position="160"/>
    </location>
</feature>
<evidence type="ECO:0000313" key="5">
    <source>
        <dbReference type="EMBL" id="DAB38678.1"/>
    </source>
</evidence>
<dbReference type="AlphaFoldDB" id="A0A2D3WE17"/>
<dbReference type="InterPro" id="IPR011990">
    <property type="entry name" value="TPR-like_helical_dom_sf"/>
</dbReference>
<dbReference type="InterPro" id="IPR051685">
    <property type="entry name" value="Ycf3/AcsC/BcsC/TPR_MFPF"/>
</dbReference>
<dbReference type="Gene3D" id="1.25.40.10">
    <property type="entry name" value="Tetratricopeptide repeat domain"/>
    <property type="match status" value="3"/>
</dbReference>
<evidence type="ECO:0000256" key="1">
    <source>
        <dbReference type="ARBA" id="ARBA00022737"/>
    </source>
</evidence>
<keyword evidence="4" id="KW-0472">Membrane</keyword>
<dbReference type="InterPro" id="IPR019734">
    <property type="entry name" value="TPR_rpt"/>
</dbReference>
<gene>
    <name evidence="5" type="ORF">CFH83_04640</name>
</gene>
<evidence type="ECO:0000313" key="6">
    <source>
        <dbReference type="Proteomes" id="UP000228859"/>
    </source>
</evidence>
<reference evidence="5 6" key="1">
    <citation type="journal article" date="2017" name="Front. Microbiol.">
        <title>Comparative Genomic Analysis of the Class Epsilonproteobacteria and Proposed Reclassification to Epsilonbacteraeota (phyl. nov.).</title>
        <authorList>
            <person name="Waite D.W."/>
            <person name="Vanwonterghem I."/>
            <person name="Rinke C."/>
            <person name="Parks D.H."/>
            <person name="Zhang Y."/>
            <person name="Takai K."/>
            <person name="Sievert S.M."/>
            <person name="Simon J."/>
            <person name="Campbell B.J."/>
            <person name="Hanson T.E."/>
            <person name="Woyke T."/>
            <person name="Klotz M.G."/>
            <person name="Hugenholtz P."/>
        </authorList>
    </citation>
    <scope>NUCLEOTIDE SEQUENCE [LARGE SCALE GENOMIC DNA]</scope>
    <source>
        <strain evidence="5">UBA12443</strain>
    </source>
</reference>
<dbReference type="SMART" id="SM00028">
    <property type="entry name" value="TPR"/>
    <property type="match status" value="5"/>
</dbReference>
<evidence type="ECO:0000256" key="2">
    <source>
        <dbReference type="ARBA" id="ARBA00022803"/>
    </source>
</evidence>
<dbReference type="PROSITE" id="PS50005">
    <property type="entry name" value="TPR"/>
    <property type="match status" value="2"/>
</dbReference>
<comment type="caution">
    <text evidence="5">The sequence shown here is derived from an EMBL/GenBank/DDBJ whole genome shotgun (WGS) entry which is preliminary data.</text>
</comment>
<dbReference type="EMBL" id="DLUI01000069">
    <property type="protein sequence ID" value="DAB38678.1"/>
    <property type="molecule type" value="Genomic_DNA"/>
</dbReference>
<feature type="repeat" description="TPR" evidence="3">
    <location>
        <begin position="447"/>
        <end position="480"/>
    </location>
</feature>
<keyword evidence="2 3" id="KW-0802">TPR repeat</keyword>
<dbReference type="PANTHER" id="PTHR44943">
    <property type="entry name" value="CELLULOSE SYNTHASE OPERON PROTEIN C"/>
    <property type="match status" value="1"/>
</dbReference>
<evidence type="ECO:0000256" key="3">
    <source>
        <dbReference type="PROSITE-ProRule" id="PRU00339"/>
    </source>
</evidence>
<dbReference type="SUPFAM" id="SSF48452">
    <property type="entry name" value="TPR-like"/>
    <property type="match status" value="2"/>
</dbReference>
<protein>
    <recommendedName>
        <fullName evidence="7">Tetratricopeptide TPR_1 repeat-containing protein</fullName>
    </recommendedName>
</protein>
<proteinExistence type="predicted"/>
<name>A0A2D3WE17_9BACT</name>
<dbReference type="PANTHER" id="PTHR44943:SF8">
    <property type="entry name" value="TPR REPEAT-CONTAINING PROTEIN MJ0263"/>
    <property type="match status" value="1"/>
</dbReference>
<organism evidence="5 6">
    <name type="scientific">Sulfuricurvum kujiense</name>
    <dbReference type="NCBI Taxonomy" id="148813"/>
    <lineage>
        <taxon>Bacteria</taxon>
        <taxon>Pseudomonadati</taxon>
        <taxon>Campylobacterota</taxon>
        <taxon>Epsilonproteobacteria</taxon>
        <taxon>Campylobacterales</taxon>
        <taxon>Sulfurimonadaceae</taxon>
        <taxon>Sulfuricurvum</taxon>
    </lineage>
</organism>